<organism evidence="1">
    <name type="scientific">Aspergillus flavus</name>
    <dbReference type="NCBI Taxonomy" id="5059"/>
    <lineage>
        <taxon>Eukaryota</taxon>
        <taxon>Fungi</taxon>
        <taxon>Dikarya</taxon>
        <taxon>Ascomycota</taxon>
        <taxon>Pezizomycotina</taxon>
        <taxon>Eurotiomycetes</taxon>
        <taxon>Eurotiomycetidae</taxon>
        <taxon>Eurotiales</taxon>
        <taxon>Aspergillaceae</taxon>
        <taxon>Aspergillus</taxon>
        <taxon>Aspergillus subgen. Circumdati</taxon>
    </lineage>
</organism>
<dbReference type="Proteomes" id="UP000325434">
    <property type="component" value="Unassembled WGS sequence"/>
</dbReference>
<proteinExistence type="predicted"/>
<evidence type="ECO:0000313" key="1">
    <source>
        <dbReference type="EMBL" id="KAB8245408.1"/>
    </source>
</evidence>
<reference evidence="1" key="1">
    <citation type="submission" date="2019-04" db="EMBL/GenBank/DDBJ databases">
        <title>Friends and foes A comparative genomics study of 23 Aspergillus species from section Flavi.</title>
        <authorList>
            <consortium name="DOE Joint Genome Institute"/>
            <person name="Kjaerbolling I."/>
            <person name="Vesth T."/>
            <person name="Frisvad J.C."/>
            <person name="Nybo J.L."/>
            <person name="Theobald S."/>
            <person name="Kildgaard S."/>
            <person name="Isbrandt T."/>
            <person name="Kuo A."/>
            <person name="Sato A."/>
            <person name="Lyhne E.K."/>
            <person name="Kogle M.E."/>
            <person name="Wiebenga A."/>
            <person name="Kun R.S."/>
            <person name="Lubbers R.J."/>
            <person name="Makela M.R."/>
            <person name="Barry K."/>
            <person name="Chovatia M."/>
            <person name="Clum A."/>
            <person name="Daum C."/>
            <person name="Haridas S."/>
            <person name="He G."/>
            <person name="LaButti K."/>
            <person name="Lipzen A."/>
            <person name="Mondo S."/>
            <person name="Riley R."/>
            <person name="Salamov A."/>
            <person name="Simmons B.A."/>
            <person name="Magnuson J.K."/>
            <person name="Henrissat B."/>
            <person name="Mortensen U.H."/>
            <person name="Larsen T.O."/>
            <person name="Devries R.P."/>
            <person name="Grigoriev I.V."/>
            <person name="Machida M."/>
            <person name="Baker S.E."/>
            <person name="Andersen M.R."/>
        </authorList>
    </citation>
    <scope>NUCLEOTIDE SEQUENCE [LARGE SCALE GENOMIC DNA]</scope>
    <source>
        <strain evidence="1">CBS 121.62</strain>
    </source>
</reference>
<dbReference type="EMBL" id="ML734613">
    <property type="protein sequence ID" value="KAB8245408.1"/>
    <property type="molecule type" value="Genomic_DNA"/>
</dbReference>
<dbReference type="AlphaFoldDB" id="A0A5N6GTX7"/>
<accession>A0A5N6GTX7</accession>
<protein>
    <submittedName>
        <fullName evidence="1">Uncharacterized protein</fullName>
    </submittedName>
</protein>
<name>A0A5N6GTX7_ASPFL</name>
<gene>
    <name evidence="1" type="ORF">BDV35DRAFT_260594</name>
</gene>
<sequence length="107" mass="11746">MSASGGFGRYADASRIILVLVCNTEAKLWKLHSKHLPCGLLTNPDAEGKRTFAAESGKGFSDNQMLARYRRIWNTHPRAPGIIHNDNNPSKVVSNAETAIIVHCDIC</sequence>